<protein>
    <submittedName>
        <fullName evidence="2">Putative secreted protein</fullName>
    </submittedName>
</protein>
<dbReference type="InterPro" id="IPR038602">
    <property type="entry name" value="Mite_allergen_7_sf"/>
</dbReference>
<dbReference type="Gene3D" id="3.15.10.50">
    <property type="match status" value="1"/>
</dbReference>
<feature type="chain" id="PRO_5001518112" evidence="1">
    <location>
        <begin position="25"/>
        <end position="216"/>
    </location>
</feature>
<sequence length="216" mass="23277">MKKFKEFSIYIFLPAAFIIQSACANANSDQACDAPTDKAPALVKLLRVGVNALSLDPLALPNKTVDVPMLGSLALHGGKVAGLSTLRRMGSVLLTADDMGFNMSADMGTGHLAVNYTTTLTSMFMSHVVVISVNIRCTRISLHINQTADNKIALCGLNLKTLEGLEVKLHSIKLTDPFFNLFLLGTTTVLKKFIEKAAEIAVRQVTLDLIAKINAM</sequence>
<proteinExistence type="evidence at transcript level"/>
<dbReference type="EMBL" id="GBBM01007276">
    <property type="protein sequence ID" value="JAC28142.1"/>
    <property type="molecule type" value="mRNA"/>
</dbReference>
<dbReference type="InterPro" id="IPR020234">
    <property type="entry name" value="Mite_allergen_group-7"/>
</dbReference>
<evidence type="ECO:0000313" key="2">
    <source>
        <dbReference type="EMBL" id="JAC28142.1"/>
    </source>
</evidence>
<accession>A0A023G378</accession>
<dbReference type="AlphaFoldDB" id="A0A023G378"/>
<dbReference type="Pfam" id="PF16984">
    <property type="entry name" value="Grp7_allergen"/>
    <property type="match status" value="1"/>
</dbReference>
<name>A0A023G378_AMBTT</name>
<evidence type="ECO:0000256" key="1">
    <source>
        <dbReference type="SAM" id="SignalP"/>
    </source>
</evidence>
<reference evidence="2" key="1">
    <citation type="submission" date="2014-03" db="EMBL/GenBank/DDBJ databases">
        <title>The sialotranscriptome of Amblyomma triste, Amblyomma parvum and Amblyomma cajennense ticks, uncovered by 454-based RNA-seq.</title>
        <authorList>
            <person name="Garcia G.R."/>
            <person name="Gardinassi L.G."/>
            <person name="Ribeiro J.M."/>
            <person name="Anatriello E."/>
            <person name="Ferreira B.R."/>
            <person name="Moreira H.N."/>
            <person name="Mafra C."/>
            <person name="Olegario M.M."/>
            <person name="Szabo P.J."/>
            <person name="Miranda-Santos I.K."/>
            <person name="Maruyama S.R."/>
        </authorList>
    </citation>
    <scope>NUCLEOTIDE SEQUENCE</scope>
    <source>
        <strain evidence="2">Mato Grasso do Sul</strain>
        <tissue evidence="2">Salivary glands</tissue>
    </source>
</reference>
<feature type="signal peptide" evidence="1">
    <location>
        <begin position="1"/>
        <end position="24"/>
    </location>
</feature>
<organism evidence="2">
    <name type="scientific">Amblyomma triste</name>
    <name type="common">Neotropical tick</name>
    <dbReference type="NCBI Taxonomy" id="251400"/>
    <lineage>
        <taxon>Eukaryota</taxon>
        <taxon>Metazoa</taxon>
        <taxon>Ecdysozoa</taxon>
        <taxon>Arthropoda</taxon>
        <taxon>Chelicerata</taxon>
        <taxon>Arachnida</taxon>
        <taxon>Acari</taxon>
        <taxon>Parasitiformes</taxon>
        <taxon>Ixodida</taxon>
        <taxon>Ixodoidea</taxon>
        <taxon>Ixodidae</taxon>
        <taxon>Amblyomminae</taxon>
        <taxon>Amblyomma</taxon>
    </lineage>
</organism>
<keyword evidence="1" id="KW-0732">Signal</keyword>